<dbReference type="SUPFAM" id="SSF46955">
    <property type="entry name" value="Putative DNA-binding domain"/>
    <property type="match status" value="2"/>
</dbReference>
<dbReference type="OrthoDB" id="122388at2"/>
<keyword evidence="1" id="KW-0678">Repressor</keyword>
<keyword evidence="3 6" id="KW-0238">DNA-binding</keyword>
<dbReference type="Pfam" id="PF13411">
    <property type="entry name" value="MerR_1"/>
    <property type="match status" value="1"/>
</dbReference>
<feature type="domain" description="HTH merR-type" evidence="5">
    <location>
        <begin position="1"/>
        <end position="40"/>
    </location>
</feature>
<dbReference type="InterPro" id="IPR047057">
    <property type="entry name" value="MerR_fam"/>
</dbReference>
<dbReference type="PANTHER" id="PTHR30204">
    <property type="entry name" value="REDOX-CYCLING DRUG-SENSING TRANSCRIPTIONAL ACTIVATOR SOXR"/>
    <property type="match status" value="1"/>
</dbReference>
<evidence type="ECO:0000256" key="2">
    <source>
        <dbReference type="ARBA" id="ARBA00023015"/>
    </source>
</evidence>
<keyword evidence="4" id="KW-0804">Transcription</keyword>
<dbReference type="InterPro" id="IPR000551">
    <property type="entry name" value="MerR-type_HTH_dom"/>
</dbReference>
<accession>A0A1H8QSD2</accession>
<organism evidence="6 7">
    <name type="scientific">Amphibacillus marinus</name>
    <dbReference type="NCBI Taxonomy" id="872970"/>
    <lineage>
        <taxon>Bacteria</taxon>
        <taxon>Bacillati</taxon>
        <taxon>Bacillota</taxon>
        <taxon>Bacilli</taxon>
        <taxon>Bacillales</taxon>
        <taxon>Bacillaceae</taxon>
        <taxon>Amphibacillus</taxon>
    </lineage>
</organism>
<evidence type="ECO:0000313" key="7">
    <source>
        <dbReference type="Proteomes" id="UP000199300"/>
    </source>
</evidence>
<reference evidence="6 7" key="1">
    <citation type="submission" date="2016-10" db="EMBL/GenBank/DDBJ databases">
        <authorList>
            <person name="de Groot N.N."/>
        </authorList>
    </citation>
    <scope>NUCLEOTIDE SEQUENCE [LARGE SCALE GENOMIC DNA]</scope>
    <source>
        <strain evidence="6 7">CGMCC 1.10434</strain>
    </source>
</reference>
<dbReference type="Gene3D" id="1.10.1660.10">
    <property type="match status" value="2"/>
</dbReference>
<dbReference type="GO" id="GO:0003677">
    <property type="term" value="F:DNA binding"/>
    <property type="evidence" value="ECO:0007669"/>
    <property type="project" value="UniProtKB-KW"/>
</dbReference>
<dbReference type="InterPro" id="IPR009061">
    <property type="entry name" value="DNA-bd_dom_put_sf"/>
</dbReference>
<name>A0A1H8QSD2_9BACI</name>
<dbReference type="EMBL" id="FODJ01000009">
    <property type="protein sequence ID" value="SEO57122.1"/>
    <property type="molecule type" value="Genomic_DNA"/>
</dbReference>
<dbReference type="Pfam" id="PF00376">
    <property type="entry name" value="MerR"/>
    <property type="match status" value="1"/>
</dbReference>
<dbReference type="GO" id="GO:0003700">
    <property type="term" value="F:DNA-binding transcription factor activity"/>
    <property type="evidence" value="ECO:0007669"/>
    <property type="project" value="InterPro"/>
</dbReference>
<keyword evidence="7" id="KW-1185">Reference proteome</keyword>
<dbReference type="AlphaFoldDB" id="A0A1H8QSD2"/>
<dbReference type="Proteomes" id="UP000199300">
    <property type="component" value="Unassembled WGS sequence"/>
</dbReference>
<keyword evidence="2" id="KW-0805">Transcription regulation</keyword>
<evidence type="ECO:0000256" key="1">
    <source>
        <dbReference type="ARBA" id="ARBA00022491"/>
    </source>
</evidence>
<proteinExistence type="predicted"/>
<dbReference type="PANTHER" id="PTHR30204:SF69">
    <property type="entry name" value="MERR-FAMILY TRANSCRIPTIONAL REGULATOR"/>
    <property type="match status" value="1"/>
</dbReference>
<evidence type="ECO:0000256" key="3">
    <source>
        <dbReference type="ARBA" id="ARBA00023125"/>
    </source>
</evidence>
<gene>
    <name evidence="6" type="ORF">SAMN04488134_10931</name>
</gene>
<dbReference type="STRING" id="872970.SAMN04488134_10931"/>
<dbReference type="RefSeq" id="WP_091498682.1">
    <property type="nucleotide sequence ID" value="NZ_FODJ01000009.1"/>
</dbReference>
<sequence length="248" mass="28525">MKGIEIARACHVSTSTLKHYEEWGLVPEVKRAANGYRQYSVLHFAYFKCIVNLNIGFGMKLVREFMPLVQAGEIVKGLWLINEQHARLQEDRAAAEHIVQLLDLDEVEWFSKSRTKKSCYKIGEVAGIARVATSAIRHWEKEELISPLRDQESGYRYYTPEDIKRILIIRTVSKAAWSLAVVREVLAETENNHFKRAKELAQKTLHYIDESLVARAKAMPAVNELLSLVTTEDSLWQIPQLGSYGYYR</sequence>
<dbReference type="CDD" id="cd00592">
    <property type="entry name" value="HTH_MerR-like"/>
    <property type="match status" value="1"/>
</dbReference>
<evidence type="ECO:0000256" key="4">
    <source>
        <dbReference type="ARBA" id="ARBA00023163"/>
    </source>
</evidence>
<protein>
    <submittedName>
        <fullName evidence="6">DNA-binding transcriptional regulator, MerR family</fullName>
    </submittedName>
</protein>
<evidence type="ECO:0000259" key="5">
    <source>
        <dbReference type="PROSITE" id="PS50937"/>
    </source>
</evidence>
<dbReference type="PROSITE" id="PS50937">
    <property type="entry name" value="HTH_MERR_2"/>
    <property type="match status" value="2"/>
</dbReference>
<evidence type="ECO:0000313" key="6">
    <source>
        <dbReference type="EMBL" id="SEO57122.1"/>
    </source>
</evidence>
<feature type="domain" description="HTH merR-type" evidence="5">
    <location>
        <begin position="119"/>
        <end position="188"/>
    </location>
</feature>
<dbReference type="SMART" id="SM00422">
    <property type="entry name" value="HTH_MERR"/>
    <property type="match status" value="2"/>
</dbReference>